<organism evidence="2">
    <name type="scientific">Amphimedon queenslandica</name>
    <name type="common">Sponge</name>
    <dbReference type="NCBI Taxonomy" id="400682"/>
    <lineage>
        <taxon>Eukaryota</taxon>
        <taxon>Metazoa</taxon>
        <taxon>Porifera</taxon>
        <taxon>Demospongiae</taxon>
        <taxon>Heteroscleromorpha</taxon>
        <taxon>Haplosclerida</taxon>
        <taxon>Niphatidae</taxon>
        <taxon>Amphimedon</taxon>
    </lineage>
</organism>
<dbReference type="InParanoid" id="A0A1X7TA75"/>
<feature type="region of interest" description="Disordered" evidence="1">
    <location>
        <begin position="21"/>
        <end position="61"/>
    </location>
</feature>
<accession>A0A1X7TA75</accession>
<dbReference type="eggNOG" id="KOG1079">
    <property type="taxonomic scope" value="Eukaryota"/>
</dbReference>
<dbReference type="EnsemblMetazoa" id="Aqu2.1.11458_001">
    <property type="protein sequence ID" value="Aqu2.1.11458_001"/>
    <property type="gene ID" value="Aqu2.1.11458"/>
</dbReference>
<dbReference type="AlphaFoldDB" id="A0A1X7TA75"/>
<evidence type="ECO:0000256" key="1">
    <source>
        <dbReference type="SAM" id="MobiDB-lite"/>
    </source>
</evidence>
<reference evidence="2" key="1">
    <citation type="submission" date="2017-05" db="UniProtKB">
        <authorList>
            <consortium name="EnsemblMetazoa"/>
        </authorList>
    </citation>
    <scope>IDENTIFICATION</scope>
</reference>
<feature type="compositionally biased region" description="Polar residues" evidence="1">
    <location>
        <begin position="112"/>
        <end position="121"/>
    </location>
</feature>
<name>A0A1X7TA75_AMPQE</name>
<sequence>SGIKSLTNLTTPPKVNIVSGWKRQGQAKTSTSSDLNVSGSGGGVAGGGVEGETDKEETLPDGWNGQELILFRMLRPIYCHNYCSMAEVIESKTCQEVYSYASTLPLDPILNQHPSRPPGTSQKRKNMRAWPGFNTTGRSNV</sequence>
<dbReference type="STRING" id="400682.A0A1X7TA75"/>
<feature type="compositionally biased region" description="Polar residues" evidence="1">
    <location>
        <begin position="26"/>
        <end position="36"/>
    </location>
</feature>
<feature type="region of interest" description="Disordered" evidence="1">
    <location>
        <begin position="109"/>
        <end position="141"/>
    </location>
</feature>
<protein>
    <submittedName>
        <fullName evidence="2">Uncharacterized protein</fullName>
    </submittedName>
</protein>
<proteinExistence type="predicted"/>
<evidence type="ECO:0000313" key="2">
    <source>
        <dbReference type="EnsemblMetazoa" id="Aqu2.1.11458_001"/>
    </source>
</evidence>
<feature type="compositionally biased region" description="Gly residues" evidence="1">
    <location>
        <begin position="39"/>
        <end position="50"/>
    </location>
</feature>